<keyword evidence="3" id="KW-1185">Reference proteome</keyword>
<proteinExistence type="predicted"/>
<keyword evidence="1" id="KW-1133">Transmembrane helix</keyword>
<keyword evidence="1" id="KW-0812">Transmembrane</keyword>
<dbReference type="EMBL" id="JAQGEF010000015">
    <property type="protein sequence ID" value="MDA3615634.1"/>
    <property type="molecule type" value="Genomic_DNA"/>
</dbReference>
<keyword evidence="1" id="KW-0472">Membrane</keyword>
<name>A0ABT4ULA5_9BACT</name>
<gene>
    <name evidence="2" type="ORF">O3P16_12505</name>
</gene>
<reference evidence="2 3" key="1">
    <citation type="submission" date="2022-12" db="EMBL/GenBank/DDBJ databases">
        <title>Chitinophagaceae gen. sp. nov., a new member of the family Chitinophagaceae, isolated from soil in a chemical factory.</title>
        <authorList>
            <person name="Ke Z."/>
        </authorList>
    </citation>
    <scope>NUCLEOTIDE SEQUENCE [LARGE SCALE GENOMIC DNA]</scope>
    <source>
        <strain evidence="2 3">LY-5</strain>
    </source>
</reference>
<evidence type="ECO:0000313" key="2">
    <source>
        <dbReference type="EMBL" id="MDA3615634.1"/>
    </source>
</evidence>
<accession>A0ABT4ULA5</accession>
<organism evidence="2 3">
    <name type="scientific">Polluticaenibacter yanchengensis</name>
    <dbReference type="NCBI Taxonomy" id="3014562"/>
    <lineage>
        <taxon>Bacteria</taxon>
        <taxon>Pseudomonadati</taxon>
        <taxon>Bacteroidota</taxon>
        <taxon>Chitinophagia</taxon>
        <taxon>Chitinophagales</taxon>
        <taxon>Chitinophagaceae</taxon>
        <taxon>Polluticaenibacter</taxon>
    </lineage>
</organism>
<sequence length="62" mass="6553">MSRCFYFMGVPLAITLMHHCFSIILFTPVAGQGAGLSAVLRGGNAIFIASLFITGYAALRGT</sequence>
<evidence type="ECO:0000313" key="3">
    <source>
        <dbReference type="Proteomes" id="UP001210231"/>
    </source>
</evidence>
<dbReference type="Proteomes" id="UP001210231">
    <property type="component" value="Unassembled WGS sequence"/>
</dbReference>
<feature type="transmembrane region" description="Helical" evidence="1">
    <location>
        <begin position="38"/>
        <end position="59"/>
    </location>
</feature>
<evidence type="ECO:0000256" key="1">
    <source>
        <dbReference type="SAM" id="Phobius"/>
    </source>
</evidence>
<comment type="caution">
    <text evidence="2">The sequence shown here is derived from an EMBL/GenBank/DDBJ whole genome shotgun (WGS) entry which is preliminary data.</text>
</comment>
<protein>
    <submittedName>
        <fullName evidence="2">Uncharacterized protein</fullName>
    </submittedName>
</protein>
<feature type="transmembrane region" description="Helical" evidence="1">
    <location>
        <begin position="6"/>
        <end position="26"/>
    </location>
</feature>